<protein>
    <submittedName>
        <fullName evidence="8">Uncharacterized protein</fullName>
    </submittedName>
</protein>
<organism evidence="8 9">
    <name type="scientific">Trapa incisa</name>
    <dbReference type="NCBI Taxonomy" id="236973"/>
    <lineage>
        <taxon>Eukaryota</taxon>
        <taxon>Viridiplantae</taxon>
        <taxon>Streptophyta</taxon>
        <taxon>Embryophyta</taxon>
        <taxon>Tracheophyta</taxon>
        <taxon>Spermatophyta</taxon>
        <taxon>Magnoliopsida</taxon>
        <taxon>eudicotyledons</taxon>
        <taxon>Gunneridae</taxon>
        <taxon>Pentapetalae</taxon>
        <taxon>rosids</taxon>
        <taxon>malvids</taxon>
        <taxon>Myrtales</taxon>
        <taxon>Lythraceae</taxon>
        <taxon>Trapa</taxon>
    </lineage>
</organism>
<feature type="region of interest" description="Disordered" evidence="6">
    <location>
        <begin position="1"/>
        <end position="55"/>
    </location>
</feature>
<evidence type="ECO:0000256" key="3">
    <source>
        <dbReference type="ARBA" id="ARBA00022692"/>
    </source>
</evidence>
<keyword evidence="4 7" id="KW-1133">Transmembrane helix</keyword>
<comment type="caution">
    <text evidence="8">The sequence shown here is derived from an EMBL/GenBank/DDBJ whole genome shotgun (WGS) entry which is preliminary data.</text>
</comment>
<evidence type="ECO:0000256" key="1">
    <source>
        <dbReference type="ARBA" id="ARBA00004370"/>
    </source>
</evidence>
<dbReference type="PANTHER" id="PTHR31113">
    <property type="entry name" value="UPF0496 PROTEIN 3-RELATED"/>
    <property type="match status" value="1"/>
</dbReference>
<gene>
    <name evidence="8" type="ORF">SAY87_025362</name>
</gene>
<dbReference type="Proteomes" id="UP001345219">
    <property type="component" value="Chromosome 19"/>
</dbReference>
<feature type="transmembrane region" description="Helical" evidence="7">
    <location>
        <begin position="252"/>
        <end position="273"/>
    </location>
</feature>
<keyword evidence="3 7" id="KW-0812">Transmembrane</keyword>
<evidence type="ECO:0000256" key="7">
    <source>
        <dbReference type="SAM" id="Phobius"/>
    </source>
</evidence>
<name>A0AAN7JFQ5_9MYRT</name>
<feature type="transmembrane region" description="Helical" evidence="7">
    <location>
        <begin position="279"/>
        <end position="298"/>
    </location>
</feature>
<proteinExistence type="inferred from homology"/>
<comment type="similarity">
    <text evidence="2">Belongs to the UPF0496 family.</text>
</comment>
<dbReference type="Pfam" id="PF05055">
    <property type="entry name" value="DUF677"/>
    <property type="match status" value="1"/>
</dbReference>
<sequence>MENLKEDRPRCFSISLPHGQPSKKKGKDASQSLPHGQARERRVRDGSQSLPHPFTTSSQYMDVLTSYEAACQVDPDLHAFDHTLRNCTNRVINSLFEGIEVRSLSFGSLSEVAGSLLQMDQEVVKVVLECKKDIRNSHQMFALLDDYFEYSMQTLDICTSLETCLEKARDSQSIIQLAIKYFDEESRMVDNTEGKRYVKTLEELGRFRAAGNPFTNEFFVLFESIYKQQLVMLEKLQVRNMRFGKKIKLAKVWTRASNIILGAAVVSALIFSVVTAAMAAPPVIIALATILPTPLGYVRKWCNSLLKKRRGMLMGQRRLVRSMQVGTYVVIKDIDNILQLVNTLESEIRAMVEAARVPRGADDVEMELSIVKIKKRLALSMEMVEELGKATGKCCREIRKERMVVVQEVIKRPNN</sequence>
<comment type="subcellular location">
    <subcellularLocation>
        <location evidence="1">Membrane</location>
    </subcellularLocation>
</comment>
<dbReference type="GO" id="GO:0016020">
    <property type="term" value="C:membrane"/>
    <property type="evidence" value="ECO:0007669"/>
    <property type="project" value="UniProtKB-SubCell"/>
</dbReference>
<keyword evidence="9" id="KW-1185">Reference proteome</keyword>
<accession>A0AAN7JFQ5</accession>
<evidence type="ECO:0000256" key="2">
    <source>
        <dbReference type="ARBA" id="ARBA00009074"/>
    </source>
</evidence>
<feature type="compositionally biased region" description="Polar residues" evidence="6">
    <location>
        <begin position="46"/>
        <end position="55"/>
    </location>
</feature>
<evidence type="ECO:0000256" key="4">
    <source>
        <dbReference type="ARBA" id="ARBA00022989"/>
    </source>
</evidence>
<evidence type="ECO:0000313" key="9">
    <source>
        <dbReference type="Proteomes" id="UP001345219"/>
    </source>
</evidence>
<dbReference type="InterPro" id="IPR007749">
    <property type="entry name" value="DUF677"/>
</dbReference>
<dbReference type="PANTHER" id="PTHR31113:SF32">
    <property type="entry name" value="UPF0496 PLANT-LIKE PROTEIN"/>
    <property type="match status" value="1"/>
</dbReference>
<feature type="compositionally biased region" description="Basic and acidic residues" evidence="6">
    <location>
        <begin position="1"/>
        <end position="10"/>
    </location>
</feature>
<evidence type="ECO:0000313" key="8">
    <source>
        <dbReference type="EMBL" id="KAK4741774.1"/>
    </source>
</evidence>
<reference evidence="8 9" key="1">
    <citation type="journal article" date="2023" name="Hortic Res">
        <title>Pangenome of water caltrop reveals structural variations and asymmetric subgenome divergence after allopolyploidization.</title>
        <authorList>
            <person name="Zhang X."/>
            <person name="Chen Y."/>
            <person name="Wang L."/>
            <person name="Yuan Y."/>
            <person name="Fang M."/>
            <person name="Shi L."/>
            <person name="Lu R."/>
            <person name="Comes H.P."/>
            <person name="Ma Y."/>
            <person name="Chen Y."/>
            <person name="Huang G."/>
            <person name="Zhou Y."/>
            <person name="Zheng Z."/>
            <person name="Qiu Y."/>
        </authorList>
    </citation>
    <scope>NUCLEOTIDE SEQUENCE [LARGE SCALE GENOMIC DNA]</scope>
    <source>
        <tissue evidence="8">Roots</tissue>
    </source>
</reference>
<dbReference type="AlphaFoldDB" id="A0AAN7JFQ5"/>
<evidence type="ECO:0000256" key="5">
    <source>
        <dbReference type="ARBA" id="ARBA00023136"/>
    </source>
</evidence>
<keyword evidence="5 7" id="KW-0472">Membrane</keyword>
<evidence type="ECO:0000256" key="6">
    <source>
        <dbReference type="SAM" id="MobiDB-lite"/>
    </source>
</evidence>
<dbReference type="EMBL" id="JAXIOK010000024">
    <property type="protein sequence ID" value="KAK4741774.1"/>
    <property type="molecule type" value="Genomic_DNA"/>
</dbReference>